<protein>
    <submittedName>
        <fullName evidence="2">Sodium/hydrogen exchanger 9-like isoform X1</fullName>
    </submittedName>
</protein>
<comment type="caution">
    <text evidence="2">The sequence shown here is derived from an EMBL/GenBank/DDBJ whole genome shotgun (WGS) entry which is preliminary data.</text>
</comment>
<proteinExistence type="predicted"/>
<sequence>MQSSPMSVFSSSLSVNISGPARHVAVCMRSFISKLSIFRYDVYLLANLPAEFSFVIFLSISVIGLLSDLRVDLDLHTLLFGEIVLNDAVAVVLT</sequence>
<evidence type="ECO:0000256" key="1">
    <source>
        <dbReference type="SAM" id="Phobius"/>
    </source>
</evidence>
<keyword evidence="3" id="KW-1185">Reference proteome</keyword>
<dbReference type="EMBL" id="BRZM01002007">
    <property type="protein sequence ID" value="GLD74135.1"/>
    <property type="molecule type" value="Genomic_DNA"/>
</dbReference>
<organism evidence="2 3">
    <name type="scientific">Lates japonicus</name>
    <name type="common">Japanese lates</name>
    <dbReference type="NCBI Taxonomy" id="270547"/>
    <lineage>
        <taxon>Eukaryota</taxon>
        <taxon>Metazoa</taxon>
        <taxon>Chordata</taxon>
        <taxon>Craniata</taxon>
        <taxon>Vertebrata</taxon>
        <taxon>Euteleostomi</taxon>
        <taxon>Actinopterygii</taxon>
        <taxon>Neopterygii</taxon>
        <taxon>Teleostei</taxon>
        <taxon>Neoteleostei</taxon>
        <taxon>Acanthomorphata</taxon>
        <taxon>Carangaria</taxon>
        <taxon>Carangaria incertae sedis</taxon>
        <taxon>Centropomidae</taxon>
        <taxon>Lates</taxon>
    </lineage>
</organism>
<name>A0AAD3NLX7_LATJO</name>
<dbReference type="AlphaFoldDB" id="A0AAD3NLX7"/>
<feature type="non-terminal residue" evidence="2">
    <location>
        <position position="94"/>
    </location>
</feature>
<accession>A0AAD3NLX7</accession>
<evidence type="ECO:0000313" key="3">
    <source>
        <dbReference type="Proteomes" id="UP001279410"/>
    </source>
</evidence>
<evidence type="ECO:0000313" key="2">
    <source>
        <dbReference type="EMBL" id="GLD74135.1"/>
    </source>
</evidence>
<dbReference type="Proteomes" id="UP001279410">
    <property type="component" value="Unassembled WGS sequence"/>
</dbReference>
<keyword evidence="1" id="KW-0812">Transmembrane</keyword>
<reference evidence="2" key="1">
    <citation type="submission" date="2022-08" db="EMBL/GenBank/DDBJ databases">
        <title>Genome sequencing of akame (Lates japonicus).</title>
        <authorList>
            <person name="Hashiguchi Y."/>
            <person name="Takahashi H."/>
        </authorList>
    </citation>
    <scope>NUCLEOTIDE SEQUENCE</scope>
    <source>
        <strain evidence="2">Kochi</strain>
    </source>
</reference>
<gene>
    <name evidence="2" type="ORF">AKAME5_002546300</name>
</gene>
<keyword evidence="1" id="KW-0472">Membrane</keyword>
<feature type="transmembrane region" description="Helical" evidence="1">
    <location>
        <begin position="42"/>
        <end position="66"/>
    </location>
</feature>
<dbReference type="Gene3D" id="6.10.140.1330">
    <property type="match status" value="1"/>
</dbReference>
<keyword evidence="1" id="KW-1133">Transmembrane helix</keyword>